<name>A0A058ZR68_9RHOB</name>
<evidence type="ECO:0000256" key="2">
    <source>
        <dbReference type="ARBA" id="ARBA00022898"/>
    </source>
</evidence>
<gene>
    <name evidence="5" type="ORF">ATO10_02815</name>
</gene>
<dbReference type="AlphaFoldDB" id="A0A058ZR68"/>
<dbReference type="STRING" id="1461693.ATO10_02815"/>
<dbReference type="InterPro" id="IPR015421">
    <property type="entry name" value="PyrdxlP-dep_Trfase_major"/>
</dbReference>
<dbReference type="Pfam" id="PF01053">
    <property type="entry name" value="Cys_Met_Meta_PP"/>
    <property type="match status" value="1"/>
</dbReference>
<dbReference type="PANTHER" id="PTHR11808">
    <property type="entry name" value="TRANS-SULFURATION ENZYME FAMILY MEMBER"/>
    <property type="match status" value="1"/>
</dbReference>
<evidence type="ECO:0000256" key="1">
    <source>
        <dbReference type="ARBA" id="ARBA00001933"/>
    </source>
</evidence>
<accession>A0A058ZR68</accession>
<dbReference type="GO" id="GO:0019346">
    <property type="term" value="P:transsulfuration"/>
    <property type="evidence" value="ECO:0007669"/>
    <property type="project" value="InterPro"/>
</dbReference>
<proteinExistence type="inferred from homology"/>
<comment type="cofactor">
    <cofactor evidence="1 4">
        <name>pyridoxal 5'-phosphate</name>
        <dbReference type="ChEBI" id="CHEBI:597326"/>
    </cofactor>
</comment>
<comment type="caution">
    <text evidence="5">The sequence shown here is derived from an EMBL/GenBank/DDBJ whole genome shotgun (WGS) entry which is preliminary data.</text>
</comment>
<protein>
    <submittedName>
        <fullName evidence="5">Cystathionine gamma-synthase</fullName>
    </submittedName>
</protein>
<evidence type="ECO:0000313" key="5">
    <source>
        <dbReference type="EMBL" id="KCV83657.1"/>
    </source>
</evidence>
<dbReference type="FunFam" id="3.40.640.10:FF:000046">
    <property type="entry name" value="Cystathionine gamma-lyase"/>
    <property type="match status" value="1"/>
</dbReference>
<organism evidence="5 6">
    <name type="scientific">Actibacterium atlanticum</name>
    <dbReference type="NCBI Taxonomy" id="1461693"/>
    <lineage>
        <taxon>Bacteria</taxon>
        <taxon>Pseudomonadati</taxon>
        <taxon>Pseudomonadota</taxon>
        <taxon>Alphaproteobacteria</taxon>
        <taxon>Rhodobacterales</taxon>
        <taxon>Roseobacteraceae</taxon>
        <taxon>Actibacterium</taxon>
    </lineage>
</organism>
<dbReference type="Gene3D" id="3.40.640.10">
    <property type="entry name" value="Type I PLP-dependent aspartate aminotransferase-like (Major domain)"/>
    <property type="match status" value="1"/>
</dbReference>
<dbReference type="PIRSF" id="PIRSF001434">
    <property type="entry name" value="CGS"/>
    <property type="match status" value="1"/>
</dbReference>
<dbReference type="PATRIC" id="fig|1461693.3.peg.583"/>
<dbReference type="InterPro" id="IPR015422">
    <property type="entry name" value="PyrdxlP-dep_Trfase_small"/>
</dbReference>
<evidence type="ECO:0000256" key="4">
    <source>
        <dbReference type="RuleBase" id="RU362118"/>
    </source>
</evidence>
<dbReference type="EMBL" id="AQQY01000001">
    <property type="protein sequence ID" value="KCV83657.1"/>
    <property type="molecule type" value="Genomic_DNA"/>
</dbReference>
<keyword evidence="6" id="KW-1185">Reference proteome</keyword>
<dbReference type="SUPFAM" id="SSF53383">
    <property type="entry name" value="PLP-dependent transferases"/>
    <property type="match status" value="1"/>
</dbReference>
<dbReference type="InterPro" id="IPR015424">
    <property type="entry name" value="PyrdxlP-dep_Trfase"/>
</dbReference>
<evidence type="ECO:0000313" key="6">
    <source>
        <dbReference type="Proteomes" id="UP000024836"/>
    </source>
</evidence>
<evidence type="ECO:0000256" key="3">
    <source>
        <dbReference type="PIRSR" id="PIRSR001434-2"/>
    </source>
</evidence>
<dbReference type="Gene3D" id="3.90.1150.10">
    <property type="entry name" value="Aspartate Aminotransferase, domain 1"/>
    <property type="match status" value="1"/>
</dbReference>
<sequence>MHLLPKGGTIGQTLTEVHMSDIPKTLVRRTPWPQSASRPVGTPLQPSVVYASDSPDALDAQYDGHASGYTYAREGHPNADVLAQKIDMLEGVSGGIVLGSGMAAVSAVLMGLLGTGDHVLGADQLYGRSLRLMAEDLPRFGVETSLADPTDAAAMRAAIQPNTRMILVELVSNPTLRVADFEAIRALAADVGALLVVDNTFTTPRGFRPFDHGADVVLHSVTKLLAGHSDVTLGYVAARDKTLRDKIYTLAVTMGLTPSPFDCWLAERGLYSFELRYDRAEENAAQLADFLAGQEAVKRVLYPGRADHPDHTRAAALLGARFGNMVSFELHGGRTAANAFTQACPDVAFAPTLGDIGTTLSHPASSSHRALTAEGRAALGISEGFFRVSVGVEPIELLKQEFAKGCIAAL</sequence>
<reference evidence="5 6" key="1">
    <citation type="submission" date="2013-04" db="EMBL/GenBank/DDBJ databases">
        <title>Shimia sp. 22II-S11-Z10 Genome Sequencing.</title>
        <authorList>
            <person name="Lai Q."/>
            <person name="Li G."/>
            <person name="Shao Z."/>
        </authorList>
    </citation>
    <scope>NUCLEOTIDE SEQUENCE [LARGE SCALE GENOMIC DNA]</scope>
    <source>
        <strain evidence="6">22II-S11-Z10</strain>
    </source>
</reference>
<dbReference type="GO" id="GO:0030170">
    <property type="term" value="F:pyridoxal phosphate binding"/>
    <property type="evidence" value="ECO:0007669"/>
    <property type="project" value="InterPro"/>
</dbReference>
<comment type="similarity">
    <text evidence="4">Belongs to the trans-sulfuration enzymes family.</text>
</comment>
<feature type="modified residue" description="N6-(pyridoxal phosphate)lysine" evidence="3">
    <location>
        <position position="223"/>
    </location>
</feature>
<dbReference type="GO" id="GO:0016846">
    <property type="term" value="F:carbon-sulfur lyase activity"/>
    <property type="evidence" value="ECO:0007669"/>
    <property type="project" value="TreeGrafter"/>
</dbReference>
<dbReference type="GO" id="GO:0005737">
    <property type="term" value="C:cytoplasm"/>
    <property type="evidence" value="ECO:0007669"/>
    <property type="project" value="TreeGrafter"/>
</dbReference>
<dbReference type="InterPro" id="IPR000277">
    <property type="entry name" value="Cys/Met-Metab_PyrdxlP-dep_enz"/>
</dbReference>
<dbReference type="eggNOG" id="COG0626">
    <property type="taxonomic scope" value="Bacteria"/>
</dbReference>
<dbReference type="Proteomes" id="UP000024836">
    <property type="component" value="Unassembled WGS sequence"/>
</dbReference>
<keyword evidence="2 3" id="KW-0663">Pyridoxal phosphate</keyword>
<dbReference type="PANTHER" id="PTHR11808:SF89">
    <property type="entry name" value="METHIONINE GAMMA-LYASE"/>
    <property type="match status" value="1"/>
</dbReference>